<dbReference type="GO" id="GO:0003974">
    <property type="term" value="F:UDP-N-acetylglucosamine 4-epimerase activity"/>
    <property type="evidence" value="ECO:0007669"/>
    <property type="project" value="UniProtKB-EC"/>
</dbReference>
<reference evidence="11" key="1">
    <citation type="submission" date="2020-11" db="EMBL/GenBank/DDBJ databases">
        <title>Gallus gallus (Chicken) genome, bGalGal1, GRCg7b, maternal haplotype autosomes + Z &amp; W.</title>
        <authorList>
            <person name="Warren W."/>
            <person name="Formenti G."/>
            <person name="Fedrigo O."/>
            <person name="Haase B."/>
            <person name="Mountcastle J."/>
            <person name="Balacco J."/>
            <person name="Tracey A."/>
            <person name="Schneider V."/>
            <person name="Okimoto R."/>
            <person name="Cheng H."/>
            <person name="Hawken R."/>
            <person name="Howe K."/>
            <person name="Jarvis E.D."/>
        </authorList>
    </citation>
    <scope>NUCLEOTIDE SEQUENCE [LARGE SCALE GENOMIC DNA]</scope>
    <source>
        <strain evidence="11">Broiler</strain>
    </source>
</reference>
<keyword evidence="9" id="KW-0119">Carbohydrate metabolism</keyword>
<dbReference type="SUPFAM" id="SSF51735">
    <property type="entry name" value="NAD(P)-binding Rossmann-fold domains"/>
    <property type="match status" value="1"/>
</dbReference>
<evidence type="ECO:0000256" key="4">
    <source>
        <dbReference type="ARBA" id="ARBA00002760"/>
    </source>
</evidence>
<dbReference type="Gene3D" id="3.40.50.720">
    <property type="entry name" value="NAD(P)-binding Rossmann-like Domain"/>
    <property type="match status" value="1"/>
</dbReference>
<dbReference type="Proteomes" id="UP000000539">
    <property type="component" value="Chromosome 23"/>
</dbReference>
<evidence type="ECO:0007829" key="13">
    <source>
        <dbReference type="PeptideAtlas" id="A0A8V0YKH7"/>
    </source>
</evidence>
<comment type="function">
    <text evidence="4">Catalyzes two distinct but analogous reactions: the reversible epimerization of UDP-glucose to UDP-galactose and the reversible epimerization of UDP-N-acetylglucosamine to UDP-N-acetylgalactosamine. The reaction with UDP-Gal plays a critical role in the Leloir pathway of galactose catabolism in which galactose is converted to the glycolytic intermediate glucose 6-phosphate. It contributes to the catabolism of dietary galactose and enables the endogenous biosynthesis of both UDP-Gal and UDP-GalNAc when exogenous sources are limited. Both UDP-sugar interconversions are important in the synthesis of glycoproteins and glycolipids.</text>
</comment>
<dbReference type="Ensembl" id="ENSGALT00010036804.1">
    <property type="protein sequence ID" value="ENSGALP00010021442.1"/>
    <property type="gene ID" value="ENSGALG00010015299.1"/>
</dbReference>
<comment type="catalytic activity">
    <reaction evidence="2 9">
        <text>UDP-alpha-D-glucose = UDP-alpha-D-galactose</text>
        <dbReference type="Rhea" id="RHEA:22168"/>
        <dbReference type="ChEBI" id="CHEBI:58885"/>
        <dbReference type="ChEBI" id="CHEBI:66914"/>
        <dbReference type="EC" id="5.1.3.2"/>
    </reaction>
</comment>
<dbReference type="AlphaFoldDB" id="A0A8V0YKH7"/>
<keyword evidence="8 9" id="KW-0413">Isomerase</keyword>
<comment type="subunit">
    <text evidence="9">Homodimer.</text>
</comment>
<proteinExistence type="evidence at protein level"/>
<comment type="catalytic activity">
    <reaction evidence="1">
        <text>UDP-N-acetyl-alpha-D-glucosamine = UDP-N-acetyl-alpha-D-galactosamine</text>
        <dbReference type="Rhea" id="RHEA:20517"/>
        <dbReference type="ChEBI" id="CHEBI:57705"/>
        <dbReference type="ChEBI" id="CHEBI:67138"/>
        <dbReference type="EC" id="5.1.3.7"/>
    </reaction>
</comment>
<comment type="pathway">
    <text evidence="5 9">Carbohydrate metabolism; galactose metabolism.</text>
</comment>
<evidence type="ECO:0000256" key="9">
    <source>
        <dbReference type="RuleBase" id="RU366046"/>
    </source>
</evidence>
<accession>A0A8V0YKH7</accession>
<evidence type="ECO:0000256" key="5">
    <source>
        <dbReference type="ARBA" id="ARBA00004947"/>
    </source>
</evidence>
<comment type="cofactor">
    <cofactor evidence="3 9">
        <name>NAD(+)</name>
        <dbReference type="ChEBI" id="CHEBI:57540"/>
    </cofactor>
</comment>
<sequence>MRSLRTHHPFPSGPGALPESLQRVQRIAQTPIAFQELDITDGAALRKLFSTHRFSAVMHFAGLKAVGESVRRPLEYYNVNLTGTIRLLEAMEAYSVRNIVFSSSATVYGDPQYLPLDEKHPVGGCTNPYGKSKYFIEEMIQDLCKAEKGWNAILLRYFNPIGAHESGMIGEDPQGIPNNLMPYVAQVAVGRQEFLSVFGNDYETADGTGIRDYIHVVDLAKGHIAALKKLKENCGCKIYNLGTGTGYSVLQMVQAMEKASGREIKYKITGRREGDVAACYANPELAERELGWKAAFGLDKMCEDLWRWQLQNPTGYSKN</sequence>
<reference evidence="11" key="3">
    <citation type="submission" date="2025-09" db="UniProtKB">
        <authorList>
            <consortium name="Ensembl"/>
        </authorList>
    </citation>
    <scope>IDENTIFICATION</scope>
    <source>
        <strain evidence="11">broiler</strain>
    </source>
</reference>
<dbReference type="InterPro" id="IPR016040">
    <property type="entry name" value="NAD(P)-bd_dom"/>
</dbReference>
<name>A0A8V0YKH7_CHICK</name>
<dbReference type="EC" id="5.1.3.2" evidence="9"/>
<dbReference type="NCBIfam" id="TIGR01179">
    <property type="entry name" value="galE"/>
    <property type="match status" value="1"/>
</dbReference>
<dbReference type="OrthoDB" id="9402762at2759"/>
<dbReference type="GO" id="GO:0006012">
    <property type="term" value="P:galactose metabolic process"/>
    <property type="evidence" value="ECO:0007669"/>
    <property type="project" value="UniProtKB-KW"/>
</dbReference>
<keyword evidence="7" id="KW-0299">Galactose metabolism</keyword>
<dbReference type="CDD" id="cd05247">
    <property type="entry name" value="UDP_G4E_1_SDR_e"/>
    <property type="match status" value="1"/>
</dbReference>
<evidence type="ECO:0000256" key="1">
    <source>
        <dbReference type="ARBA" id="ARBA00000014"/>
    </source>
</evidence>
<evidence type="ECO:0000313" key="12">
    <source>
        <dbReference type="Proteomes" id="UP000000539"/>
    </source>
</evidence>
<dbReference type="PANTHER" id="PTHR43725">
    <property type="entry name" value="UDP-GLUCOSE 4-EPIMERASE"/>
    <property type="match status" value="1"/>
</dbReference>
<evidence type="ECO:0000259" key="10">
    <source>
        <dbReference type="Pfam" id="PF16363"/>
    </source>
</evidence>
<keyword evidence="12" id="KW-1185">Reference proteome</keyword>
<organism evidence="11 12">
    <name type="scientific">Gallus gallus</name>
    <name type="common">Chicken</name>
    <dbReference type="NCBI Taxonomy" id="9031"/>
    <lineage>
        <taxon>Eukaryota</taxon>
        <taxon>Metazoa</taxon>
        <taxon>Chordata</taxon>
        <taxon>Craniata</taxon>
        <taxon>Vertebrata</taxon>
        <taxon>Euteleostomi</taxon>
        <taxon>Archelosauria</taxon>
        <taxon>Archosauria</taxon>
        <taxon>Dinosauria</taxon>
        <taxon>Saurischia</taxon>
        <taxon>Theropoda</taxon>
        <taxon>Coelurosauria</taxon>
        <taxon>Aves</taxon>
        <taxon>Neognathae</taxon>
        <taxon>Galloanserae</taxon>
        <taxon>Galliformes</taxon>
        <taxon>Phasianidae</taxon>
        <taxon>Phasianinae</taxon>
        <taxon>Gallus</taxon>
    </lineage>
</organism>
<dbReference type="GeneTree" id="ENSGT00940000158000"/>
<comment type="similarity">
    <text evidence="9">Belongs to the NAD(P)-dependent epimerase/dehydratase family.</text>
</comment>
<evidence type="ECO:0000256" key="6">
    <source>
        <dbReference type="ARBA" id="ARBA00023027"/>
    </source>
</evidence>
<evidence type="ECO:0000256" key="2">
    <source>
        <dbReference type="ARBA" id="ARBA00000083"/>
    </source>
</evidence>
<dbReference type="NCBIfam" id="NF007956">
    <property type="entry name" value="PRK10675.1"/>
    <property type="match status" value="1"/>
</dbReference>
<keyword evidence="13" id="KW-1267">Proteomics identification</keyword>
<dbReference type="PANTHER" id="PTHR43725:SF47">
    <property type="entry name" value="UDP-GLUCOSE 4-EPIMERASE"/>
    <property type="match status" value="1"/>
</dbReference>
<evidence type="ECO:0000256" key="3">
    <source>
        <dbReference type="ARBA" id="ARBA00001911"/>
    </source>
</evidence>
<gene>
    <name evidence="11" type="primary">GALE</name>
</gene>
<dbReference type="InterPro" id="IPR036291">
    <property type="entry name" value="NAD(P)-bd_dom_sf"/>
</dbReference>
<keyword evidence="6 9" id="KW-0520">NAD</keyword>
<reference evidence="11" key="2">
    <citation type="submission" date="2025-08" db="UniProtKB">
        <authorList>
            <consortium name="Ensembl"/>
        </authorList>
    </citation>
    <scope>IDENTIFICATION</scope>
    <source>
        <strain evidence="11">broiler</strain>
    </source>
</reference>
<protein>
    <recommendedName>
        <fullName evidence="9">UDP-glucose 4-epimerase</fullName>
        <ecNumber evidence="9">5.1.3.2</ecNumber>
    </recommendedName>
</protein>
<feature type="domain" description="NAD(P)-binding" evidence="10">
    <location>
        <begin position="24"/>
        <end position="304"/>
    </location>
</feature>
<dbReference type="Pfam" id="PF16363">
    <property type="entry name" value="GDP_Man_Dehyd"/>
    <property type="match status" value="1"/>
</dbReference>
<dbReference type="PRINTS" id="PR01713">
    <property type="entry name" value="NUCEPIMERASE"/>
</dbReference>
<evidence type="ECO:0000256" key="7">
    <source>
        <dbReference type="ARBA" id="ARBA00023144"/>
    </source>
</evidence>
<evidence type="ECO:0000313" key="11">
    <source>
        <dbReference type="Ensembl" id="ENSGALP00010021442.1"/>
    </source>
</evidence>
<dbReference type="Gene3D" id="3.90.25.10">
    <property type="entry name" value="UDP-galactose 4-epimerase, domain 1"/>
    <property type="match status" value="1"/>
</dbReference>
<evidence type="ECO:0000256" key="8">
    <source>
        <dbReference type="ARBA" id="ARBA00023235"/>
    </source>
</evidence>
<dbReference type="InterPro" id="IPR005886">
    <property type="entry name" value="UDP_G4E"/>
</dbReference>
<dbReference type="GO" id="GO:0003978">
    <property type="term" value="F:UDP-glucose 4-epimerase activity"/>
    <property type="evidence" value="ECO:0007669"/>
    <property type="project" value="UniProtKB-UniRule"/>
</dbReference>